<name>A0ABY5KH52_9ACTN</name>
<dbReference type="InterPro" id="IPR036196">
    <property type="entry name" value="Ptyr_pPase_sf"/>
</dbReference>
<dbReference type="RefSeq" id="WP_232417406.1">
    <property type="nucleotide sequence ID" value="NZ_CP101990.1"/>
</dbReference>
<keyword evidence="2" id="KW-0378">Hydrolase</keyword>
<reference evidence="5 6" key="1">
    <citation type="submission" date="2022-07" db="EMBL/GenBank/DDBJ databases">
        <title>Novel species in genus Aeromicrobium.</title>
        <authorList>
            <person name="Ye L."/>
        </authorList>
    </citation>
    <scope>NUCLEOTIDE SEQUENCE [LARGE SCALE GENOMIC DNA]</scope>
    <source>
        <strain evidence="6">zg-Y50</strain>
    </source>
</reference>
<evidence type="ECO:0000256" key="1">
    <source>
        <dbReference type="ARBA" id="ARBA00011063"/>
    </source>
</evidence>
<accession>A0ABY5KH52</accession>
<dbReference type="SMART" id="SM00226">
    <property type="entry name" value="LMWPc"/>
    <property type="match status" value="1"/>
</dbReference>
<dbReference type="EMBL" id="CP101990">
    <property type="protein sequence ID" value="UUI69129.1"/>
    <property type="molecule type" value="Genomic_DNA"/>
</dbReference>
<evidence type="ECO:0000313" key="5">
    <source>
        <dbReference type="EMBL" id="UUI69129.1"/>
    </source>
</evidence>
<keyword evidence="6" id="KW-1185">Reference proteome</keyword>
<dbReference type="PRINTS" id="PR00719">
    <property type="entry name" value="LMWPTPASE"/>
</dbReference>
<sequence>MELISGDSASSDVFTLVAVCTANVCRSPVMATVLSHAMEPYAGLAGSGVYVTSAGVTAATGAPIDARTAEALSQAGFALPETVATQLERDQVASADLILTASRRHRATIVRMMPQARDRTFTIREFARYCELLSSDSIEGVAAPDRLRSVLSQVQEMRGFDLPSRPHDDDVADPIAGSRRVHRKAVRTIVAAAESILAVVDARAHDLTAGTSSSRTGWDTLLELARAVR</sequence>
<evidence type="ECO:0000256" key="3">
    <source>
        <dbReference type="ARBA" id="ARBA00022912"/>
    </source>
</evidence>
<dbReference type="SUPFAM" id="SSF52788">
    <property type="entry name" value="Phosphotyrosine protein phosphatases I"/>
    <property type="match status" value="1"/>
</dbReference>
<feature type="domain" description="Phosphotyrosine protein phosphatase I" evidence="4">
    <location>
        <begin position="14"/>
        <end position="199"/>
    </location>
</feature>
<evidence type="ECO:0000259" key="4">
    <source>
        <dbReference type="SMART" id="SM00226"/>
    </source>
</evidence>
<protein>
    <recommendedName>
        <fullName evidence="4">Phosphotyrosine protein phosphatase I domain-containing protein</fullName>
    </recommendedName>
</protein>
<dbReference type="Gene3D" id="3.40.50.2300">
    <property type="match status" value="1"/>
</dbReference>
<organism evidence="5 6">
    <name type="scientific">Aeromicrobium duanguangcaii</name>
    <dbReference type="NCBI Taxonomy" id="2968086"/>
    <lineage>
        <taxon>Bacteria</taxon>
        <taxon>Bacillati</taxon>
        <taxon>Actinomycetota</taxon>
        <taxon>Actinomycetes</taxon>
        <taxon>Propionibacteriales</taxon>
        <taxon>Nocardioidaceae</taxon>
        <taxon>Aeromicrobium</taxon>
    </lineage>
</organism>
<dbReference type="Proteomes" id="UP001315860">
    <property type="component" value="Chromosome"/>
</dbReference>
<evidence type="ECO:0000256" key="2">
    <source>
        <dbReference type="ARBA" id="ARBA00022801"/>
    </source>
</evidence>
<keyword evidence="3" id="KW-0904">Protein phosphatase</keyword>
<gene>
    <name evidence="5" type="ORF">NP095_03205</name>
</gene>
<evidence type="ECO:0000313" key="6">
    <source>
        <dbReference type="Proteomes" id="UP001315860"/>
    </source>
</evidence>
<dbReference type="InterPro" id="IPR017867">
    <property type="entry name" value="Tyr_phospatase_low_mol_wt"/>
</dbReference>
<dbReference type="Pfam" id="PF01451">
    <property type="entry name" value="LMWPc"/>
    <property type="match status" value="1"/>
</dbReference>
<dbReference type="InterPro" id="IPR050438">
    <property type="entry name" value="LMW_PTPase"/>
</dbReference>
<dbReference type="PANTHER" id="PTHR11717:SF31">
    <property type="entry name" value="LOW MOLECULAR WEIGHT PROTEIN-TYROSINE-PHOSPHATASE ETP-RELATED"/>
    <property type="match status" value="1"/>
</dbReference>
<comment type="similarity">
    <text evidence="1">Belongs to the low molecular weight phosphotyrosine protein phosphatase family.</text>
</comment>
<proteinExistence type="inferred from homology"/>
<dbReference type="InterPro" id="IPR023485">
    <property type="entry name" value="Ptyr_pPase"/>
</dbReference>
<dbReference type="PANTHER" id="PTHR11717">
    <property type="entry name" value="LOW MOLECULAR WEIGHT PROTEIN TYROSINE PHOSPHATASE"/>
    <property type="match status" value="1"/>
</dbReference>